<reference evidence="1" key="1">
    <citation type="submission" date="2022-11" db="EMBL/GenBank/DDBJ databases">
        <title>Marilongibacter aestuarii gen. nov., sp. nov., isolated from tidal flat sediment.</title>
        <authorList>
            <person name="Jiayan W."/>
        </authorList>
    </citation>
    <scope>NUCLEOTIDE SEQUENCE</scope>
    <source>
        <strain evidence="1">Z1-6</strain>
    </source>
</reference>
<name>A0A9X3J7X2_9BACT</name>
<evidence type="ECO:0000313" key="1">
    <source>
        <dbReference type="EMBL" id="MCY1722442.1"/>
    </source>
</evidence>
<evidence type="ECO:0000313" key="2">
    <source>
        <dbReference type="Proteomes" id="UP001145087"/>
    </source>
</evidence>
<keyword evidence="2" id="KW-1185">Reference proteome</keyword>
<proteinExistence type="predicted"/>
<sequence>MKTKTWVLTALAFFIVAIGFATDFPKMNVVPIEADKAMIAYKSVESTPLEITLINCDGEILYYQKTKERYNEYQKILDFSQLGDGDYCVCVNFGNRSISRTVNVNHETIKVGAAQHLFEPYFCMKEGMLDVSFFNCSQKQVYLNIYKNGKYVNGLKLGKDLTIQKRLDLRNLKYGEYEIVLTDVFKDHKYIAQL</sequence>
<dbReference type="Proteomes" id="UP001145087">
    <property type="component" value="Unassembled WGS sequence"/>
</dbReference>
<dbReference type="RefSeq" id="WP_343334768.1">
    <property type="nucleotide sequence ID" value="NZ_JAPOHD010000057.1"/>
</dbReference>
<protein>
    <submittedName>
        <fullName evidence="1">Uncharacterized protein</fullName>
    </submittedName>
</protein>
<comment type="caution">
    <text evidence="1">The sequence shown here is derived from an EMBL/GenBank/DDBJ whole genome shotgun (WGS) entry which is preliminary data.</text>
</comment>
<accession>A0A9X3J7X2</accession>
<gene>
    <name evidence="1" type="ORF">OU798_18985</name>
</gene>
<dbReference type="EMBL" id="JAPOHD010000057">
    <property type="protein sequence ID" value="MCY1722442.1"/>
    <property type="molecule type" value="Genomic_DNA"/>
</dbReference>
<organism evidence="1 2">
    <name type="scientific">Draconibacterium aestuarii</name>
    <dbReference type="NCBI Taxonomy" id="2998507"/>
    <lineage>
        <taxon>Bacteria</taxon>
        <taxon>Pseudomonadati</taxon>
        <taxon>Bacteroidota</taxon>
        <taxon>Bacteroidia</taxon>
        <taxon>Marinilabiliales</taxon>
        <taxon>Prolixibacteraceae</taxon>
        <taxon>Draconibacterium</taxon>
    </lineage>
</organism>
<dbReference type="AlphaFoldDB" id="A0A9X3J7X2"/>